<evidence type="ECO:0000259" key="3">
    <source>
        <dbReference type="PROSITE" id="PS50887"/>
    </source>
</evidence>
<feature type="compositionally biased region" description="Basic and acidic residues" evidence="1">
    <location>
        <begin position="787"/>
        <end position="804"/>
    </location>
</feature>
<dbReference type="SUPFAM" id="SSF55073">
    <property type="entry name" value="Nucleotide cyclase"/>
    <property type="match status" value="1"/>
</dbReference>
<dbReference type="NCBIfam" id="TIGR00254">
    <property type="entry name" value="GGDEF"/>
    <property type="match status" value="1"/>
</dbReference>
<dbReference type="PANTHER" id="PTHR33121">
    <property type="entry name" value="CYCLIC DI-GMP PHOSPHODIESTERASE PDEF"/>
    <property type="match status" value="1"/>
</dbReference>
<dbReference type="CDD" id="cd01948">
    <property type="entry name" value="EAL"/>
    <property type="match status" value="1"/>
</dbReference>
<dbReference type="HOGENOM" id="CLU_015702_2_0_7"/>
<dbReference type="InterPro" id="IPR046342">
    <property type="entry name" value="CBS_dom_sf"/>
</dbReference>
<dbReference type="InterPro" id="IPR035919">
    <property type="entry name" value="EAL_sf"/>
</dbReference>
<dbReference type="InterPro" id="IPR050706">
    <property type="entry name" value="Cyclic-di-GMP_PDE-like"/>
</dbReference>
<proteinExistence type="predicted"/>
<dbReference type="Gene3D" id="3.10.580.10">
    <property type="entry name" value="CBS-domain"/>
    <property type="match status" value="1"/>
</dbReference>
<dbReference type="InterPro" id="IPR043128">
    <property type="entry name" value="Rev_trsase/Diguanyl_cyclase"/>
</dbReference>
<dbReference type="InterPro" id="IPR000160">
    <property type="entry name" value="GGDEF_dom"/>
</dbReference>
<accession>C4XMQ0</accession>
<evidence type="ECO:0000313" key="5">
    <source>
        <dbReference type="Proteomes" id="UP000009071"/>
    </source>
</evidence>
<dbReference type="EMBL" id="AP010904">
    <property type="protein sequence ID" value="BAH74841.1"/>
    <property type="molecule type" value="Genomic_DNA"/>
</dbReference>
<evidence type="ECO:0000313" key="4">
    <source>
        <dbReference type="EMBL" id="BAH74841.1"/>
    </source>
</evidence>
<dbReference type="PROSITE" id="PS50883">
    <property type="entry name" value="EAL"/>
    <property type="match status" value="1"/>
</dbReference>
<evidence type="ECO:0000259" key="2">
    <source>
        <dbReference type="PROSITE" id="PS50883"/>
    </source>
</evidence>
<reference evidence="4 5" key="1">
    <citation type="journal article" date="2009" name="Genome Res.">
        <title>Whole genome sequence of Desulfovibrio magneticus strain RS-1 revealed common gene clusters in magnetotactic bacteria.</title>
        <authorList>
            <person name="Nakazawa H."/>
            <person name="Arakaki A."/>
            <person name="Narita-Yamada S."/>
            <person name="Yashiro I."/>
            <person name="Jinno K."/>
            <person name="Aoki N."/>
            <person name="Tsuruyama A."/>
            <person name="Okamura Y."/>
            <person name="Tanikawa S."/>
            <person name="Fujita N."/>
            <person name="Takeyama H."/>
            <person name="Matsunaga T."/>
        </authorList>
    </citation>
    <scope>NUCLEOTIDE SEQUENCE [LARGE SCALE GENOMIC DNA]</scope>
    <source>
        <strain evidence="5">ATCC 700980 / DSM 13731 / RS-1</strain>
    </source>
</reference>
<dbReference type="SUPFAM" id="SSF141868">
    <property type="entry name" value="EAL domain-like"/>
    <property type="match status" value="1"/>
</dbReference>
<dbReference type="Gene3D" id="3.20.20.450">
    <property type="entry name" value="EAL domain"/>
    <property type="match status" value="1"/>
</dbReference>
<dbReference type="SUPFAM" id="SSF54631">
    <property type="entry name" value="CBS-domain pair"/>
    <property type="match status" value="1"/>
</dbReference>
<dbReference type="Proteomes" id="UP000009071">
    <property type="component" value="Chromosome"/>
</dbReference>
<feature type="region of interest" description="Disordered" evidence="1">
    <location>
        <begin position="769"/>
        <end position="822"/>
    </location>
</feature>
<organism evidence="4 5">
    <name type="scientific">Solidesulfovibrio magneticus (strain ATCC 700980 / DSM 13731 / RS-1)</name>
    <name type="common">Desulfovibrio magneticus</name>
    <dbReference type="NCBI Taxonomy" id="573370"/>
    <lineage>
        <taxon>Bacteria</taxon>
        <taxon>Pseudomonadati</taxon>
        <taxon>Thermodesulfobacteriota</taxon>
        <taxon>Desulfovibrionia</taxon>
        <taxon>Desulfovibrionales</taxon>
        <taxon>Desulfovibrionaceae</taxon>
        <taxon>Solidesulfovibrio</taxon>
    </lineage>
</organism>
<dbReference type="PANTHER" id="PTHR33121:SF76">
    <property type="entry name" value="SIGNALING PROTEIN"/>
    <property type="match status" value="1"/>
</dbReference>
<dbReference type="PROSITE" id="PS50887">
    <property type="entry name" value="GGDEF"/>
    <property type="match status" value="1"/>
</dbReference>
<dbReference type="eggNOG" id="COG2199">
    <property type="taxonomic scope" value="Bacteria"/>
</dbReference>
<dbReference type="eggNOG" id="COG2200">
    <property type="taxonomic scope" value="Bacteria"/>
</dbReference>
<dbReference type="GO" id="GO:0071111">
    <property type="term" value="F:cyclic-guanylate-specific phosphodiesterase activity"/>
    <property type="evidence" value="ECO:0007669"/>
    <property type="project" value="InterPro"/>
</dbReference>
<gene>
    <name evidence="4" type="ordered locus">DMR_13500</name>
</gene>
<feature type="compositionally biased region" description="Pro residues" evidence="1">
    <location>
        <begin position="813"/>
        <end position="822"/>
    </location>
</feature>
<dbReference type="STRING" id="573370.DMR_13500"/>
<evidence type="ECO:0000256" key="1">
    <source>
        <dbReference type="SAM" id="MobiDB-lite"/>
    </source>
</evidence>
<dbReference type="CDD" id="cd01949">
    <property type="entry name" value="GGDEF"/>
    <property type="match status" value="1"/>
</dbReference>
<dbReference type="InterPro" id="IPR029787">
    <property type="entry name" value="Nucleotide_cyclase"/>
</dbReference>
<name>C4XMQ0_SOLM1</name>
<protein>
    <submittedName>
        <fullName evidence="4">GGDEF domain protein</fullName>
    </submittedName>
</protein>
<sequence length="822" mass="88221">MAGPTSRQPMLRTFMQFSPRFEQRFIPEGAAAPVAQAPQLLRGKRRTQVAGHMGLGGALGVILLEIQDFSLLRRLVRPEVAEALGEALEREVRAVAVARLSALPVCLVERLDPGRALLVVGGNGAALDALERTTAGLRLEVRGRLRAEAMRLTGQEMELRGGAALVLGGGVAGLDMALASALAEASRLARSEAGKCASPMQREFREILELGRVRAVYQPIVNLRSGTVFAWEALARGPADSVFASPAMLFDFAEESASVFALEKACREAAIGGFSARQEGARLFCNIHPRTMLDPAFTPGETRKLLDKYGMEPRDVVLEITERHSVKDFNLFHRTLAHYRDAGYGVAVDDVGTGYSGLASIAEIKPDFMKIDMSLVRGIDANPVKRALLETMLAFAEKIGCRIVAEGIETESELACLIRLGAHFGQGYFLGRPATPPATPAEDVRLAIVSGSNQAVDGLKCASPISDLAERPNQVPHDAQVGEVKRFFDADEAAQAVVVVRDGRPEGLIMSHHLDRLLSSQYGLALFSRRDVSRIMDPQCLAVEWDTPVEVAAQAAMARDRDKLYDPILVTCRGRLSGIVSVQKILDALACVQVEMAKGANPLTGLPGNVAIEREIARRAVVGTPACLVYVDLDNFKVFNDVYGFQNGDKAILMTARILAEALASKGGEDDFLGHVGGDDFVLLCSCDTVEPVCRAAIDAFAAASPALYGPEDRERGYIEGQGRDGRLGRFGLLTVSMGVIDCAFAVAVTMDELGQRAAAVKKFAKSRQGNSLVRDRRNPLGLPGDPSERRVGGEGVGEKEERMPPAAGGLRPPAPPNGDSI</sequence>
<dbReference type="AlphaFoldDB" id="C4XMQ0"/>
<dbReference type="Pfam" id="PF00990">
    <property type="entry name" value="GGDEF"/>
    <property type="match status" value="1"/>
</dbReference>
<dbReference type="SMART" id="SM00267">
    <property type="entry name" value="GGDEF"/>
    <property type="match status" value="1"/>
</dbReference>
<keyword evidence="5" id="KW-1185">Reference proteome</keyword>
<feature type="domain" description="EAL" evidence="2">
    <location>
        <begin position="197"/>
        <end position="447"/>
    </location>
</feature>
<dbReference type="Gene3D" id="3.30.70.270">
    <property type="match status" value="1"/>
</dbReference>
<dbReference type="SMART" id="SM00052">
    <property type="entry name" value="EAL"/>
    <property type="match status" value="1"/>
</dbReference>
<dbReference type="KEGG" id="dma:DMR_13500"/>
<feature type="domain" description="GGDEF" evidence="3">
    <location>
        <begin position="624"/>
        <end position="778"/>
    </location>
</feature>
<dbReference type="Pfam" id="PF00563">
    <property type="entry name" value="EAL"/>
    <property type="match status" value="1"/>
</dbReference>
<dbReference type="InterPro" id="IPR001633">
    <property type="entry name" value="EAL_dom"/>
</dbReference>